<proteinExistence type="predicted"/>
<dbReference type="RefSeq" id="WP_379756665.1">
    <property type="nucleotide sequence ID" value="NZ_JBHSMR010000013.1"/>
</dbReference>
<name>A0ABW0MR53_9BURK</name>
<gene>
    <name evidence="1" type="ORF">ACFPQ5_14205</name>
</gene>
<accession>A0ABW0MR53</accession>
<reference evidence="2" key="1">
    <citation type="journal article" date="2019" name="Int. J. Syst. Evol. Microbiol.">
        <title>The Global Catalogue of Microorganisms (GCM) 10K type strain sequencing project: providing services to taxonomists for standard genome sequencing and annotation.</title>
        <authorList>
            <consortium name="The Broad Institute Genomics Platform"/>
            <consortium name="The Broad Institute Genome Sequencing Center for Infectious Disease"/>
            <person name="Wu L."/>
            <person name="Ma J."/>
        </authorList>
    </citation>
    <scope>NUCLEOTIDE SEQUENCE [LARGE SCALE GENOMIC DNA]</scope>
    <source>
        <strain evidence="2">CCUG 43111</strain>
    </source>
</reference>
<dbReference type="EMBL" id="JBHSMR010000013">
    <property type="protein sequence ID" value="MFC5479346.1"/>
    <property type="molecule type" value="Genomic_DNA"/>
</dbReference>
<organism evidence="1 2">
    <name type="scientific">Massilia suwonensis</name>
    <dbReference type="NCBI Taxonomy" id="648895"/>
    <lineage>
        <taxon>Bacteria</taxon>
        <taxon>Pseudomonadati</taxon>
        <taxon>Pseudomonadota</taxon>
        <taxon>Betaproteobacteria</taxon>
        <taxon>Burkholderiales</taxon>
        <taxon>Oxalobacteraceae</taxon>
        <taxon>Telluria group</taxon>
        <taxon>Massilia</taxon>
    </lineage>
</organism>
<protein>
    <submittedName>
        <fullName evidence="1">Uncharacterized protein</fullName>
    </submittedName>
</protein>
<dbReference type="Proteomes" id="UP001596101">
    <property type="component" value="Unassembled WGS sequence"/>
</dbReference>
<keyword evidence="2" id="KW-1185">Reference proteome</keyword>
<comment type="caution">
    <text evidence="1">The sequence shown here is derived from an EMBL/GenBank/DDBJ whole genome shotgun (WGS) entry which is preliminary data.</text>
</comment>
<sequence>MKMRLQNEILSDIDQFEPSPEGDWRGLDALLTELWQTTKVNEACLPVLFRVFERFPDDSSAGVCWGIVHGIESTDLDYEKPLRESLARRSSELGQIMLHRLEKWTASAQ</sequence>
<evidence type="ECO:0000313" key="1">
    <source>
        <dbReference type="EMBL" id="MFC5479346.1"/>
    </source>
</evidence>
<evidence type="ECO:0000313" key="2">
    <source>
        <dbReference type="Proteomes" id="UP001596101"/>
    </source>
</evidence>